<feature type="transmembrane region" description="Helical" evidence="6">
    <location>
        <begin position="154"/>
        <end position="177"/>
    </location>
</feature>
<feature type="transmembrane region" description="Helical" evidence="6">
    <location>
        <begin position="356"/>
        <end position="380"/>
    </location>
</feature>
<feature type="transmembrane region" description="Helical" evidence="6">
    <location>
        <begin position="95"/>
        <end position="113"/>
    </location>
</feature>
<evidence type="ECO:0000313" key="8">
    <source>
        <dbReference type="EMBL" id="PSR99392.1"/>
    </source>
</evidence>
<feature type="transmembrane region" description="Helical" evidence="6">
    <location>
        <begin position="125"/>
        <end position="142"/>
    </location>
</feature>
<evidence type="ECO:0000259" key="7">
    <source>
        <dbReference type="PROSITE" id="PS50850"/>
    </source>
</evidence>
<evidence type="ECO:0000256" key="1">
    <source>
        <dbReference type="ARBA" id="ARBA00004141"/>
    </source>
</evidence>
<comment type="subcellular location">
    <subcellularLocation>
        <location evidence="1">Membrane</location>
        <topology evidence="1">Multi-pass membrane protein</topology>
    </subcellularLocation>
</comment>
<dbReference type="PANTHER" id="PTHR23502:SF34">
    <property type="entry name" value="PROTEIN HOL1"/>
    <property type="match status" value="1"/>
</dbReference>
<proteinExistence type="predicted"/>
<dbReference type="SUPFAM" id="SSF103473">
    <property type="entry name" value="MFS general substrate transporter"/>
    <property type="match status" value="1"/>
</dbReference>
<dbReference type="PROSITE" id="PS50850">
    <property type="entry name" value="MFS"/>
    <property type="match status" value="1"/>
</dbReference>
<dbReference type="InterPro" id="IPR036259">
    <property type="entry name" value="MFS_trans_sf"/>
</dbReference>
<dbReference type="InterPro" id="IPR020846">
    <property type="entry name" value="MFS_dom"/>
</dbReference>
<dbReference type="PANTHER" id="PTHR23502">
    <property type="entry name" value="MAJOR FACILITATOR SUPERFAMILY"/>
    <property type="match status" value="1"/>
</dbReference>
<dbReference type="InParanoid" id="A0A2T3AIR5"/>
<feature type="domain" description="Major facilitator superfamily (MFS) profile" evidence="7">
    <location>
        <begin position="51"/>
        <end position="543"/>
    </location>
</feature>
<dbReference type="GO" id="GO:0005886">
    <property type="term" value="C:plasma membrane"/>
    <property type="evidence" value="ECO:0007669"/>
    <property type="project" value="TreeGrafter"/>
</dbReference>
<keyword evidence="3 6" id="KW-1133">Transmembrane helix</keyword>
<feature type="transmembrane region" description="Helical" evidence="6">
    <location>
        <begin position="322"/>
        <end position="344"/>
    </location>
</feature>
<name>A0A2T3AIR5_9PEZI</name>
<keyword evidence="2 6" id="KW-0812">Transmembrane</keyword>
<evidence type="ECO:0000256" key="2">
    <source>
        <dbReference type="ARBA" id="ARBA00022692"/>
    </source>
</evidence>
<feature type="transmembrane region" description="Helical" evidence="6">
    <location>
        <begin position="495"/>
        <end position="516"/>
    </location>
</feature>
<feature type="transmembrane region" description="Helical" evidence="6">
    <location>
        <begin position="401"/>
        <end position="421"/>
    </location>
</feature>
<reference evidence="8 9" key="1">
    <citation type="journal article" date="2018" name="Mycol. Prog.">
        <title>Coniella lustricola, a new species from submerged detritus.</title>
        <authorList>
            <person name="Raudabaugh D.B."/>
            <person name="Iturriaga T."/>
            <person name="Carver A."/>
            <person name="Mondo S."/>
            <person name="Pangilinan J."/>
            <person name="Lipzen A."/>
            <person name="He G."/>
            <person name="Amirebrahimi M."/>
            <person name="Grigoriev I.V."/>
            <person name="Miller A.N."/>
        </authorList>
    </citation>
    <scope>NUCLEOTIDE SEQUENCE [LARGE SCALE GENOMIC DNA]</scope>
    <source>
        <strain evidence="8 9">B22-T-1</strain>
    </source>
</reference>
<evidence type="ECO:0000256" key="4">
    <source>
        <dbReference type="ARBA" id="ARBA00023136"/>
    </source>
</evidence>
<dbReference type="Pfam" id="PF07690">
    <property type="entry name" value="MFS_1"/>
    <property type="match status" value="1"/>
</dbReference>
<feature type="transmembrane region" description="Helical" evidence="6">
    <location>
        <begin position="46"/>
        <end position="69"/>
    </location>
</feature>
<feature type="transmembrane region" description="Helical" evidence="6">
    <location>
        <begin position="213"/>
        <end position="233"/>
    </location>
</feature>
<keyword evidence="9" id="KW-1185">Reference proteome</keyword>
<dbReference type="AlphaFoldDB" id="A0A2T3AIR5"/>
<keyword evidence="4 6" id="KW-0472">Membrane</keyword>
<evidence type="ECO:0000256" key="3">
    <source>
        <dbReference type="ARBA" id="ARBA00022989"/>
    </source>
</evidence>
<protein>
    <submittedName>
        <fullName evidence="8">Major facilitator superfamily domain-containing protein</fullName>
    </submittedName>
</protein>
<sequence>MREIKQLSIGNVQLRNHETNEIILVPQPSTDPNDPLNWPQWYKKSIAVVVCLAMLWCNFLAAGPTVAIIQTTVNFFPGATPGVHTGQFHRHLARVSYFFTCTALFQGVGNFLWVPLASKYGRRPTYIFSYAIYFACSIWAALDHSYGGFLAARILMGVGSGAAETLAPVTISDLFFLHERGTIMAMYTSFLSVGVAFGMIISGIIVIHHNWRVIYEVASAFIGLILLVAFFAFPETAFRRNILPTEGFVGNQKTKEFPSHSDPTKDVENNQPPPADSTADTIMVLPRRSYLESLKIFSGTYTEEPLHTILLRPLGLICLPPVLWSALVQSVTIGFLVAVTSNIGEAFTSTYDFASWQVGLCFVSAFIGSIAGIPAGGQLGDWVADYLTKRNGGFREPEMRLPAMLPSMLVTPLALVLYGVGIAKDLHWMCPTVGLGLLNFSIVQGTNVCLVYVIDAYRPVAGEGTLAVMGFKSLIGFCLSFYTNPWVNAVGYLPAFGTMAGIATAIISLWIPLYIWGKKIRRATWTWPVMASVRWADDREVGE</sequence>
<dbReference type="GO" id="GO:0022857">
    <property type="term" value="F:transmembrane transporter activity"/>
    <property type="evidence" value="ECO:0007669"/>
    <property type="project" value="InterPro"/>
</dbReference>
<feature type="transmembrane region" description="Helical" evidence="6">
    <location>
        <begin position="184"/>
        <end position="207"/>
    </location>
</feature>
<evidence type="ECO:0000256" key="6">
    <source>
        <dbReference type="SAM" id="Phobius"/>
    </source>
</evidence>
<dbReference type="EMBL" id="KZ678384">
    <property type="protein sequence ID" value="PSR99392.1"/>
    <property type="molecule type" value="Genomic_DNA"/>
</dbReference>
<organism evidence="8 9">
    <name type="scientific">Coniella lustricola</name>
    <dbReference type="NCBI Taxonomy" id="2025994"/>
    <lineage>
        <taxon>Eukaryota</taxon>
        <taxon>Fungi</taxon>
        <taxon>Dikarya</taxon>
        <taxon>Ascomycota</taxon>
        <taxon>Pezizomycotina</taxon>
        <taxon>Sordariomycetes</taxon>
        <taxon>Sordariomycetidae</taxon>
        <taxon>Diaporthales</taxon>
        <taxon>Schizoparmaceae</taxon>
        <taxon>Coniella</taxon>
    </lineage>
</organism>
<gene>
    <name evidence="8" type="ORF">BD289DRAFT_361134</name>
</gene>
<evidence type="ECO:0000256" key="5">
    <source>
        <dbReference type="SAM" id="MobiDB-lite"/>
    </source>
</evidence>
<feature type="region of interest" description="Disordered" evidence="5">
    <location>
        <begin position="253"/>
        <end position="278"/>
    </location>
</feature>
<feature type="compositionally biased region" description="Basic and acidic residues" evidence="5">
    <location>
        <begin position="253"/>
        <end position="268"/>
    </location>
</feature>
<evidence type="ECO:0000313" key="9">
    <source>
        <dbReference type="Proteomes" id="UP000241462"/>
    </source>
</evidence>
<dbReference type="Gene3D" id="1.20.1250.20">
    <property type="entry name" value="MFS general substrate transporter like domains"/>
    <property type="match status" value="1"/>
</dbReference>
<dbReference type="Proteomes" id="UP000241462">
    <property type="component" value="Unassembled WGS sequence"/>
</dbReference>
<feature type="transmembrane region" description="Helical" evidence="6">
    <location>
        <begin position="466"/>
        <end position="483"/>
    </location>
</feature>
<accession>A0A2T3AIR5</accession>
<dbReference type="OrthoDB" id="2585655at2759"/>
<feature type="transmembrane region" description="Helical" evidence="6">
    <location>
        <begin position="433"/>
        <end position="454"/>
    </location>
</feature>
<dbReference type="InterPro" id="IPR011701">
    <property type="entry name" value="MFS"/>
</dbReference>
<dbReference type="STRING" id="2025994.A0A2T3AIR5"/>